<dbReference type="AlphaFoldDB" id="A0AAV7Y0W2"/>
<dbReference type="EMBL" id="JAPTSV010000003">
    <property type="protein sequence ID" value="KAJ1529719.1"/>
    <property type="molecule type" value="Genomic_DNA"/>
</dbReference>
<organism evidence="2 3">
    <name type="scientific">Megalurothrips usitatus</name>
    <name type="common">bean blossom thrips</name>
    <dbReference type="NCBI Taxonomy" id="439358"/>
    <lineage>
        <taxon>Eukaryota</taxon>
        <taxon>Metazoa</taxon>
        <taxon>Ecdysozoa</taxon>
        <taxon>Arthropoda</taxon>
        <taxon>Hexapoda</taxon>
        <taxon>Insecta</taxon>
        <taxon>Pterygota</taxon>
        <taxon>Neoptera</taxon>
        <taxon>Paraneoptera</taxon>
        <taxon>Thysanoptera</taxon>
        <taxon>Terebrantia</taxon>
        <taxon>Thripoidea</taxon>
        <taxon>Thripidae</taxon>
        <taxon>Megalurothrips</taxon>
    </lineage>
</organism>
<evidence type="ECO:0000256" key="1">
    <source>
        <dbReference type="SAM" id="Phobius"/>
    </source>
</evidence>
<keyword evidence="1" id="KW-1133">Transmembrane helix</keyword>
<feature type="transmembrane region" description="Helical" evidence="1">
    <location>
        <begin position="165"/>
        <end position="182"/>
    </location>
</feature>
<evidence type="ECO:0000313" key="3">
    <source>
        <dbReference type="Proteomes" id="UP001075354"/>
    </source>
</evidence>
<feature type="transmembrane region" description="Helical" evidence="1">
    <location>
        <begin position="21"/>
        <end position="46"/>
    </location>
</feature>
<evidence type="ECO:0008006" key="4">
    <source>
        <dbReference type="Google" id="ProtNLM"/>
    </source>
</evidence>
<evidence type="ECO:0000313" key="2">
    <source>
        <dbReference type="EMBL" id="KAJ1529719.1"/>
    </source>
</evidence>
<dbReference type="Proteomes" id="UP001075354">
    <property type="component" value="Chromosome 3"/>
</dbReference>
<comment type="caution">
    <text evidence="2">The sequence shown here is derived from an EMBL/GenBank/DDBJ whole genome shotgun (WGS) entry which is preliminary data.</text>
</comment>
<keyword evidence="3" id="KW-1185">Reference proteome</keyword>
<feature type="transmembrane region" description="Helical" evidence="1">
    <location>
        <begin position="132"/>
        <end position="153"/>
    </location>
</feature>
<feature type="transmembrane region" description="Helical" evidence="1">
    <location>
        <begin position="97"/>
        <end position="120"/>
    </location>
</feature>
<sequence>MAAPWSCRMSRGFHCVLSLRACSVILAIVNLFVSTITILSSSFLVFGDVLHPVIFLHEDFSWGDSEDLHDAVEGSPDAQDRQAAVIQRYRTLLTVTLVIEVFEIILASTHVLLMGALIFGAWTRKSAFIRPWLYVGGAYVCADVVFALIHTALGVKFAYTSSDVFHIPLVVYLMLVSWNLYLDCREVELRGAAAPPCPVSMAALIEDDADADDADVPYSALHP</sequence>
<keyword evidence="1" id="KW-0472">Membrane</keyword>
<dbReference type="EMBL" id="JAPTSV010000003">
    <property type="protein sequence ID" value="KAJ1529720.1"/>
    <property type="molecule type" value="Genomic_DNA"/>
</dbReference>
<name>A0AAV7Y0W2_9NEOP</name>
<accession>A0AAV7Y0W2</accession>
<protein>
    <recommendedName>
        <fullName evidence="4">EXPERA domain-containing protein</fullName>
    </recommendedName>
</protein>
<reference evidence="2" key="1">
    <citation type="submission" date="2022-12" db="EMBL/GenBank/DDBJ databases">
        <title>Chromosome-level genome assembly of the bean flower thrips Megalurothrips usitatus.</title>
        <authorList>
            <person name="Ma L."/>
            <person name="Liu Q."/>
            <person name="Li H."/>
            <person name="Cai W."/>
        </authorList>
    </citation>
    <scope>NUCLEOTIDE SEQUENCE</scope>
    <source>
        <strain evidence="2">Cailab_2022a</strain>
    </source>
</reference>
<proteinExistence type="predicted"/>
<keyword evidence="1" id="KW-0812">Transmembrane</keyword>
<gene>
    <name evidence="2" type="ORF">ONE63_006473</name>
</gene>